<feature type="coiled-coil region" evidence="1">
    <location>
        <begin position="45"/>
        <end position="72"/>
    </location>
</feature>
<name>X1G833_9ZZZZ</name>
<evidence type="ECO:0000313" key="2">
    <source>
        <dbReference type="EMBL" id="GAH53417.1"/>
    </source>
</evidence>
<keyword evidence="1" id="KW-0175">Coiled coil</keyword>
<protein>
    <submittedName>
        <fullName evidence="2">Uncharacterized protein</fullName>
    </submittedName>
</protein>
<feature type="non-terminal residue" evidence="2">
    <location>
        <position position="1"/>
    </location>
</feature>
<organism evidence="2">
    <name type="scientific">marine sediment metagenome</name>
    <dbReference type="NCBI Taxonomy" id="412755"/>
    <lineage>
        <taxon>unclassified sequences</taxon>
        <taxon>metagenomes</taxon>
        <taxon>ecological metagenomes</taxon>
    </lineage>
</organism>
<dbReference type="AlphaFoldDB" id="X1G833"/>
<reference evidence="2" key="1">
    <citation type="journal article" date="2014" name="Front. Microbiol.">
        <title>High frequency of phylogenetically diverse reductive dehalogenase-homologous genes in deep subseafloor sedimentary metagenomes.</title>
        <authorList>
            <person name="Kawai M."/>
            <person name="Futagami T."/>
            <person name="Toyoda A."/>
            <person name="Takaki Y."/>
            <person name="Nishi S."/>
            <person name="Hori S."/>
            <person name="Arai W."/>
            <person name="Tsubouchi T."/>
            <person name="Morono Y."/>
            <person name="Uchiyama I."/>
            <person name="Ito T."/>
            <person name="Fujiyama A."/>
            <person name="Inagaki F."/>
            <person name="Takami H."/>
        </authorList>
    </citation>
    <scope>NUCLEOTIDE SEQUENCE</scope>
    <source>
        <strain evidence="2">Expedition CK06-06</strain>
    </source>
</reference>
<accession>X1G833</accession>
<comment type="caution">
    <text evidence="2">The sequence shown here is derived from an EMBL/GenBank/DDBJ whole genome shotgun (WGS) entry which is preliminary data.</text>
</comment>
<sequence length="75" mass="8655">NKQEAEKKVRAIFKKNLKPPPNGYTMLELIQLMEEVELFSVDAKLEAARVVNKMIADDNKRLEKELEQLKKEKGG</sequence>
<gene>
    <name evidence="2" type="ORF">S03H2_32104</name>
</gene>
<dbReference type="EMBL" id="BARU01019497">
    <property type="protein sequence ID" value="GAH53417.1"/>
    <property type="molecule type" value="Genomic_DNA"/>
</dbReference>
<evidence type="ECO:0000256" key="1">
    <source>
        <dbReference type="SAM" id="Coils"/>
    </source>
</evidence>
<proteinExistence type="predicted"/>